<dbReference type="InterPro" id="IPR036890">
    <property type="entry name" value="HATPase_C_sf"/>
</dbReference>
<dbReference type="InterPro" id="IPR011006">
    <property type="entry name" value="CheY-like_superfamily"/>
</dbReference>
<keyword evidence="8" id="KW-0902">Two-component regulatory system</keyword>
<evidence type="ECO:0000259" key="11">
    <source>
        <dbReference type="PROSITE" id="PS50110"/>
    </source>
</evidence>
<dbReference type="InterPro" id="IPR005467">
    <property type="entry name" value="His_kinase_dom"/>
</dbReference>
<dbReference type="InterPro" id="IPR001789">
    <property type="entry name" value="Sig_transdc_resp-reg_receiver"/>
</dbReference>
<evidence type="ECO:0000256" key="9">
    <source>
        <dbReference type="PROSITE-ProRule" id="PRU00169"/>
    </source>
</evidence>
<dbReference type="InterPro" id="IPR036097">
    <property type="entry name" value="HisK_dim/P_sf"/>
</dbReference>
<dbReference type="PANTHER" id="PTHR43065">
    <property type="entry name" value="SENSOR HISTIDINE KINASE"/>
    <property type="match status" value="1"/>
</dbReference>
<reference evidence="12 13" key="1">
    <citation type="journal article" date="2016" name="Nat. Commun.">
        <title>Thousands of microbial genomes shed light on interconnected biogeochemical processes in an aquifer system.</title>
        <authorList>
            <person name="Anantharaman K."/>
            <person name="Brown C.T."/>
            <person name="Hug L.A."/>
            <person name="Sharon I."/>
            <person name="Castelle C.J."/>
            <person name="Probst A.J."/>
            <person name="Thomas B.C."/>
            <person name="Singh A."/>
            <person name="Wilkins M.J."/>
            <person name="Karaoz U."/>
            <person name="Brodie E.L."/>
            <person name="Williams K.H."/>
            <person name="Hubbard S.S."/>
            <person name="Banfield J.F."/>
        </authorList>
    </citation>
    <scope>NUCLEOTIDE SEQUENCE [LARGE SCALE GENOMIC DNA]</scope>
</reference>
<gene>
    <name evidence="12" type="ORF">A2519_12640</name>
</gene>
<dbReference type="SMART" id="SM00387">
    <property type="entry name" value="HATPase_c"/>
    <property type="match status" value="1"/>
</dbReference>
<feature type="domain" description="Response regulatory" evidence="11">
    <location>
        <begin position="6"/>
        <end position="123"/>
    </location>
</feature>
<keyword evidence="5" id="KW-0547">Nucleotide-binding</keyword>
<dbReference type="InterPro" id="IPR004358">
    <property type="entry name" value="Sig_transdc_His_kin-like_C"/>
</dbReference>
<keyword evidence="3 9" id="KW-0597">Phosphoprotein</keyword>
<evidence type="ECO:0000256" key="4">
    <source>
        <dbReference type="ARBA" id="ARBA00022679"/>
    </source>
</evidence>
<accession>A0A1F7F2J9</accession>
<dbReference type="InterPro" id="IPR003661">
    <property type="entry name" value="HisK_dim/P_dom"/>
</dbReference>
<evidence type="ECO:0000313" key="13">
    <source>
        <dbReference type="Proteomes" id="UP000179243"/>
    </source>
</evidence>
<dbReference type="GO" id="GO:0005524">
    <property type="term" value="F:ATP binding"/>
    <property type="evidence" value="ECO:0007669"/>
    <property type="project" value="UniProtKB-KW"/>
</dbReference>
<dbReference type="PROSITE" id="PS50109">
    <property type="entry name" value="HIS_KIN"/>
    <property type="match status" value="1"/>
</dbReference>
<dbReference type="PROSITE" id="PS50110">
    <property type="entry name" value="RESPONSE_REGULATORY"/>
    <property type="match status" value="1"/>
</dbReference>
<organism evidence="12 13">
    <name type="scientific">Candidatus Raymondbacteria bacterium RIFOXYD12_FULL_49_13</name>
    <dbReference type="NCBI Taxonomy" id="1817890"/>
    <lineage>
        <taxon>Bacteria</taxon>
        <taxon>Raymondiibacteriota</taxon>
    </lineage>
</organism>
<evidence type="ECO:0000256" key="3">
    <source>
        <dbReference type="ARBA" id="ARBA00022553"/>
    </source>
</evidence>
<proteinExistence type="predicted"/>
<evidence type="ECO:0000313" key="12">
    <source>
        <dbReference type="EMBL" id="OGK00895.1"/>
    </source>
</evidence>
<evidence type="ECO:0000256" key="6">
    <source>
        <dbReference type="ARBA" id="ARBA00022777"/>
    </source>
</evidence>
<keyword evidence="4" id="KW-0808">Transferase</keyword>
<dbReference type="Pfam" id="PF00072">
    <property type="entry name" value="Response_reg"/>
    <property type="match status" value="1"/>
</dbReference>
<evidence type="ECO:0000256" key="7">
    <source>
        <dbReference type="ARBA" id="ARBA00022840"/>
    </source>
</evidence>
<dbReference type="Pfam" id="PF02518">
    <property type="entry name" value="HATPase_c"/>
    <property type="match status" value="1"/>
</dbReference>
<evidence type="ECO:0000256" key="2">
    <source>
        <dbReference type="ARBA" id="ARBA00012438"/>
    </source>
</evidence>
<dbReference type="EC" id="2.7.13.3" evidence="2"/>
<dbReference type="Gene3D" id="3.30.565.10">
    <property type="entry name" value="Histidine kinase-like ATPase, C-terminal domain"/>
    <property type="match status" value="1"/>
</dbReference>
<keyword evidence="7" id="KW-0067">ATP-binding</keyword>
<dbReference type="SUPFAM" id="SSF52172">
    <property type="entry name" value="CheY-like"/>
    <property type="match status" value="1"/>
</dbReference>
<dbReference type="GO" id="GO:0000155">
    <property type="term" value="F:phosphorelay sensor kinase activity"/>
    <property type="evidence" value="ECO:0007669"/>
    <property type="project" value="InterPro"/>
</dbReference>
<feature type="domain" description="Histidine kinase" evidence="10">
    <location>
        <begin position="155"/>
        <end position="364"/>
    </location>
</feature>
<dbReference type="PANTHER" id="PTHR43065:SF10">
    <property type="entry name" value="PEROXIDE STRESS-ACTIVATED HISTIDINE KINASE MAK3"/>
    <property type="match status" value="1"/>
</dbReference>
<evidence type="ECO:0000256" key="1">
    <source>
        <dbReference type="ARBA" id="ARBA00000085"/>
    </source>
</evidence>
<dbReference type="SUPFAM" id="SSF47384">
    <property type="entry name" value="Homodimeric domain of signal transducing histidine kinase"/>
    <property type="match status" value="1"/>
</dbReference>
<feature type="modified residue" description="4-aspartylphosphate" evidence="9">
    <location>
        <position position="58"/>
    </location>
</feature>
<dbReference type="Gene3D" id="3.40.50.2300">
    <property type="match status" value="1"/>
</dbReference>
<dbReference type="Gene3D" id="1.10.287.130">
    <property type="match status" value="1"/>
</dbReference>
<sequence>MNESVALLLIEDNPGDARLIREFLKEIRNPVIQFNTTHCLQGGIEYMHQNKTDIVLLDMFLPDSSGLDTFIKTRECKPNLPIIVLTGLDDEEMAMESVKRGAQDYLLKGKINPETLKRAIRYALERSRILQLLIEKEKKIVQSEKITALVTLLSGMAHNFNNPLCIAGGVIYQLKSDKNITDSHKKMIEQVETQLARISKIVHTLDDLTSQMAARDDIISLDDMVLSAISDAGRFAVGKKVVDIQVDLQCKQTIRGNAMEVRQALANLLTNAVEAIVQDGVVRIRTYALEKGCVLEITDNGKGISNEILKNIYDPFFTTKEGAAAIGLGLSVAQRIVERHGGTIEIQSEKNQGTRVTVFFPKPAGIRNI</sequence>
<dbReference type="InterPro" id="IPR003594">
    <property type="entry name" value="HATPase_dom"/>
</dbReference>
<comment type="caution">
    <text evidence="12">The sequence shown here is derived from an EMBL/GenBank/DDBJ whole genome shotgun (WGS) entry which is preliminary data.</text>
</comment>
<evidence type="ECO:0000259" key="10">
    <source>
        <dbReference type="PROSITE" id="PS50109"/>
    </source>
</evidence>
<dbReference type="SUPFAM" id="SSF55874">
    <property type="entry name" value="ATPase domain of HSP90 chaperone/DNA topoisomerase II/histidine kinase"/>
    <property type="match status" value="1"/>
</dbReference>
<evidence type="ECO:0000256" key="5">
    <source>
        <dbReference type="ARBA" id="ARBA00022741"/>
    </source>
</evidence>
<dbReference type="CDD" id="cd00156">
    <property type="entry name" value="REC"/>
    <property type="match status" value="1"/>
</dbReference>
<evidence type="ECO:0000256" key="8">
    <source>
        <dbReference type="ARBA" id="ARBA00023012"/>
    </source>
</evidence>
<keyword evidence="6" id="KW-0418">Kinase</keyword>
<dbReference type="Proteomes" id="UP000179243">
    <property type="component" value="Unassembled WGS sequence"/>
</dbReference>
<dbReference type="PRINTS" id="PR00344">
    <property type="entry name" value="BCTRLSENSOR"/>
</dbReference>
<comment type="catalytic activity">
    <reaction evidence="1">
        <text>ATP + protein L-histidine = ADP + protein N-phospho-L-histidine.</text>
        <dbReference type="EC" id="2.7.13.3"/>
    </reaction>
</comment>
<name>A0A1F7F2J9_UNCRA</name>
<dbReference type="SMART" id="SM00448">
    <property type="entry name" value="REC"/>
    <property type="match status" value="1"/>
</dbReference>
<protein>
    <recommendedName>
        <fullName evidence="2">histidine kinase</fullName>
        <ecNumber evidence="2">2.7.13.3</ecNumber>
    </recommendedName>
</protein>
<dbReference type="AlphaFoldDB" id="A0A1F7F2J9"/>
<dbReference type="EMBL" id="MFYX01000138">
    <property type="protein sequence ID" value="OGK00895.1"/>
    <property type="molecule type" value="Genomic_DNA"/>
</dbReference>
<dbReference type="CDD" id="cd00082">
    <property type="entry name" value="HisKA"/>
    <property type="match status" value="1"/>
</dbReference>